<dbReference type="AlphaFoldDB" id="A0A0B8P7Q7"/>
<dbReference type="Pfam" id="PF00563">
    <property type="entry name" value="EAL"/>
    <property type="match status" value="1"/>
</dbReference>
<dbReference type="Gene3D" id="3.20.20.450">
    <property type="entry name" value="EAL domain"/>
    <property type="match status" value="1"/>
</dbReference>
<gene>
    <name evidence="2" type="ORF">JCM19232_5300</name>
</gene>
<dbReference type="EMBL" id="BBSA01000005">
    <property type="protein sequence ID" value="GAM62336.1"/>
    <property type="molecule type" value="Genomic_DNA"/>
</dbReference>
<dbReference type="Proteomes" id="UP000031670">
    <property type="component" value="Unassembled WGS sequence"/>
</dbReference>
<accession>A0A0B8P7Q7</accession>
<dbReference type="SUPFAM" id="SSF141868">
    <property type="entry name" value="EAL domain-like"/>
    <property type="match status" value="1"/>
</dbReference>
<dbReference type="SMART" id="SM00052">
    <property type="entry name" value="EAL"/>
    <property type="match status" value="1"/>
</dbReference>
<dbReference type="InterPro" id="IPR035919">
    <property type="entry name" value="EAL_sf"/>
</dbReference>
<dbReference type="InterPro" id="IPR001633">
    <property type="entry name" value="EAL_dom"/>
</dbReference>
<sequence>MFSNFIARQPIFDSRMQVHAYELLYRQSEENFFPNICKEHATRSVATDFHLDNSCYLAGKNKAFINFTHDSIIQGLPYFLDAEKIVVEVLEGEELSADLLKAIKELHLAGYEIALDDYTPSGSWSKAYPFISYIKFDFKHLTMLEAGQYISNLNFKHITFIAEKIETRGQLLEAKQIGFDLFQGFYLAEPQILQKLPQSRDYRKTFEVNYQTLAELDSKYSLIASEQNLVEFLNLAQISGQAIGK</sequence>
<evidence type="ECO:0000313" key="2">
    <source>
        <dbReference type="EMBL" id="GAM62336.1"/>
    </source>
</evidence>
<reference evidence="2 3" key="1">
    <citation type="submission" date="2015-01" db="EMBL/GenBank/DDBJ databases">
        <title>Vibrio sp. C5 JCM 19232 whole genome shotgun sequence.</title>
        <authorList>
            <person name="Sawabe T."/>
            <person name="Meirelles P."/>
            <person name="Feng G."/>
            <person name="Sayaka M."/>
            <person name="Hattori M."/>
            <person name="Ohkuma M."/>
        </authorList>
    </citation>
    <scope>NUCLEOTIDE SEQUENCE [LARGE SCALE GENOMIC DNA]</scope>
    <source>
        <strain evidence="2 3">JCM19232</strain>
    </source>
</reference>
<protein>
    <submittedName>
        <fullName evidence="2">Signal-transduction protein</fullName>
    </submittedName>
</protein>
<proteinExistence type="predicted"/>
<name>A0A0B8P7Q7_9VIBR</name>
<organism evidence="2 3">
    <name type="scientific">Vibrio ishigakensis</name>
    <dbReference type="NCBI Taxonomy" id="1481914"/>
    <lineage>
        <taxon>Bacteria</taxon>
        <taxon>Pseudomonadati</taxon>
        <taxon>Pseudomonadota</taxon>
        <taxon>Gammaproteobacteria</taxon>
        <taxon>Vibrionales</taxon>
        <taxon>Vibrionaceae</taxon>
        <taxon>Vibrio</taxon>
    </lineage>
</organism>
<comment type="caution">
    <text evidence="2">The sequence shown here is derived from an EMBL/GenBank/DDBJ whole genome shotgun (WGS) entry which is preliminary data.</text>
</comment>
<evidence type="ECO:0000313" key="3">
    <source>
        <dbReference type="Proteomes" id="UP000031670"/>
    </source>
</evidence>
<feature type="domain" description="EAL" evidence="1">
    <location>
        <begin position="1"/>
        <end position="195"/>
    </location>
</feature>
<evidence type="ECO:0000259" key="1">
    <source>
        <dbReference type="SMART" id="SM00052"/>
    </source>
</evidence>
<reference evidence="2 3" key="2">
    <citation type="submission" date="2015-01" db="EMBL/GenBank/DDBJ databases">
        <authorList>
            <consortium name="NBRP consortium"/>
            <person name="Sawabe T."/>
            <person name="Meirelles P."/>
            <person name="Feng G."/>
            <person name="Sayaka M."/>
            <person name="Hattori M."/>
            <person name="Ohkuma M."/>
        </authorList>
    </citation>
    <scope>NUCLEOTIDE SEQUENCE [LARGE SCALE GENOMIC DNA]</scope>
    <source>
        <strain evidence="2 3">JCM19232</strain>
    </source>
</reference>